<dbReference type="PANTHER" id="PTHR42885">
    <property type="entry name" value="HISTIDINOL-PHOSPHATE AMINOTRANSFERASE-RELATED"/>
    <property type="match status" value="1"/>
</dbReference>
<keyword evidence="4" id="KW-0808">Transferase</keyword>
<dbReference type="Gene3D" id="3.90.1150.10">
    <property type="entry name" value="Aspartate Aminotransferase, domain 1"/>
    <property type="match status" value="1"/>
</dbReference>
<protein>
    <submittedName>
        <fullName evidence="4">Aminotransferase</fullName>
    </submittedName>
</protein>
<accession>A0A0H3N4W7</accession>
<dbReference type="SUPFAM" id="SSF53383">
    <property type="entry name" value="PLP-dependent transferases"/>
    <property type="match status" value="1"/>
</dbReference>
<dbReference type="InterPro" id="IPR015422">
    <property type="entry name" value="PyrdxlP-dep_Trfase_small"/>
</dbReference>
<dbReference type="InterPro" id="IPR015421">
    <property type="entry name" value="PyrdxlP-dep_Trfase_major"/>
</dbReference>
<comment type="cofactor">
    <cofactor evidence="1">
        <name>pyridoxal 5'-phosphate</name>
        <dbReference type="ChEBI" id="CHEBI:597326"/>
    </cofactor>
</comment>
<feature type="domain" description="Aminotransferase class I/classII large" evidence="3">
    <location>
        <begin position="48"/>
        <end position="378"/>
    </location>
</feature>
<sequence length="384" mass="44150">MYYNLYVHILISYFYRLYNFIFGGTFMSTNHGANLYSLSSKYGFSKEEFMDFSSNINPFGTSSLAKQYIVNNIDMVSMYPDPDYIDLKTSISNYCKCSIDNIVLGSGATELISSFIHTINPKQALLLSPAYSEYEKELSKINCSIEKYFAKEEDNFHINLENLIKTINAKDYDLVVICNPSNPTGFAFTKVEVREILKNTDSFLMIDETYVEFTDTDTYSCTQLVDDYSNLFVIRGTSKFFSTPGIRLGYGLISNTNVKNEINKNLDLWNINIIASKMGEIMFSDLDFISNTISLMNTERDYLLKELKNIKSLDIYNTKGNFILCKIKTKELTAKSLREQLLPQKIIIRDCCSFEGLDEYFFRVCILKPNENKLLISSLKAIFK</sequence>
<dbReference type="Gene3D" id="3.40.640.10">
    <property type="entry name" value="Type I PLP-dependent aspartate aminotransferase-like (Major domain)"/>
    <property type="match status" value="1"/>
</dbReference>
<dbReference type="AlphaFoldDB" id="A0A0H3N4W7"/>
<dbReference type="Pfam" id="PF00155">
    <property type="entry name" value="Aminotran_1_2"/>
    <property type="match status" value="1"/>
</dbReference>
<dbReference type="KEGG" id="cdc:CD196_2533"/>
<evidence type="ECO:0000256" key="1">
    <source>
        <dbReference type="ARBA" id="ARBA00001933"/>
    </source>
</evidence>
<proteinExistence type="predicted"/>
<reference evidence="4 5" key="1">
    <citation type="journal article" date="2009" name="Genome Biol.">
        <title>Comparative genome and phenotypic analysis of Clostridium difficile 027 strains provides insight into the evolution of a hypervirulent bacterium.</title>
        <authorList>
            <person name="Stabler R.A."/>
            <person name="He M."/>
            <person name="Dawson L."/>
            <person name="Martin M."/>
            <person name="Valiente E."/>
            <person name="Corton C."/>
            <person name="Lawley T.D."/>
            <person name="Sebaihia M."/>
            <person name="Quail M.A."/>
            <person name="Rose G."/>
            <person name="Gerding D.N."/>
            <person name="Gibert M."/>
            <person name="Popoff M.R."/>
            <person name="Parkhill J."/>
            <person name="Dougan G."/>
            <person name="Wren B.W."/>
        </authorList>
    </citation>
    <scope>NUCLEOTIDE SEQUENCE [LARGE SCALE GENOMIC DNA]</scope>
    <source>
        <strain evidence="4 5">CD196</strain>
    </source>
</reference>
<evidence type="ECO:0000256" key="2">
    <source>
        <dbReference type="ARBA" id="ARBA00022898"/>
    </source>
</evidence>
<dbReference type="InterPro" id="IPR015424">
    <property type="entry name" value="PyrdxlP-dep_Trfase"/>
</dbReference>
<organism evidence="4 5">
    <name type="scientific">Clostridioides difficile (strain CD196)</name>
    <name type="common">Peptoclostridium difficile</name>
    <dbReference type="NCBI Taxonomy" id="645462"/>
    <lineage>
        <taxon>Bacteria</taxon>
        <taxon>Bacillati</taxon>
        <taxon>Bacillota</taxon>
        <taxon>Clostridia</taxon>
        <taxon>Peptostreptococcales</taxon>
        <taxon>Peptostreptococcaceae</taxon>
        <taxon>Clostridioides</taxon>
    </lineage>
</organism>
<dbReference type="GO" id="GO:0030170">
    <property type="term" value="F:pyridoxal phosphate binding"/>
    <property type="evidence" value="ECO:0007669"/>
    <property type="project" value="InterPro"/>
</dbReference>
<dbReference type="GO" id="GO:0008483">
    <property type="term" value="F:transaminase activity"/>
    <property type="evidence" value="ECO:0007669"/>
    <property type="project" value="UniProtKB-KW"/>
</dbReference>
<evidence type="ECO:0000313" key="5">
    <source>
        <dbReference type="Proteomes" id="UP000002068"/>
    </source>
</evidence>
<dbReference type="HOGENOM" id="CLU_017584_3_2_9"/>
<dbReference type="PANTHER" id="PTHR42885:SF1">
    <property type="entry name" value="THREONINE-PHOSPHATE DECARBOXYLASE"/>
    <property type="match status" value="1"/>
</dbReference>
<evidence type="ECO:0000313" key="4">
    <source>
        <dbReference type="EMBL" id="CBA64855.1"/>
    </source>
</evidence>
<keyword evidence="2" id="KW-0663">Pyridoxal phosphate</keyword>
<dbReference type="EMBL" id="FN538970">
    <property type="protein sequence ID" value="CBA64855.1"/>
    <property type="molecule type" value="Genomic_DNA"/>
</dbReference>
<dbReference type="CDD" id="cd00609">
    <property type="entry name" value="AAT_like"/>
    <property type="match status" value="1"/>
</dbReference>
<dbReference type="InterPro" id="IPR004839">
    <property type="entry name" value="Aminotransferase_I/II_large"/>
</dbReference>
<name>A0A0H3N4W7_CLODC</name>
<evidence type="ECO:0000259" key="3">
    <source>
        <dbReference type="Pfam" id="PF00155"/>
    </source>
</evidence>
<gene>
    <name evidence="4" type="ordered locus">CD196_2533</name>
</gene>
<keyword evidence="4" id="KW-0032">Aminotransferase</keyword>
<dbReference type="Proteomes" id="UP000002068">
    <property type="component" value="Chromosome"/>
</dbReference>